<organism evidence="3 4">
    <name type="scientific">Pseudomonas fluorescens</name>
    <dbReference type="NCBI Taxonomy" id="294"/>
    <lineage>
        <taxon>Bacteria</taxon>
        <taxon>Pseudomonadati</taxon>
        <taxon>Pseudomonadota</taxon>
        <taxon>Gammaproteobacteria</taxon>
        <taxon>Pseudomonadales</taxon>
        <taxon>Pseudomonadaceae</taxon>
        <taxon>Pseudomonas</taxon>
    </lineage>
</organism>
<protein>
    <recommendedName>
        <fullName evidence="5">Integral membrane protein</fullName>
    </recommendedName>
</protein>
<dbReference type="Proteomes" id="UP000379480">
    <property type="component" value="Unassembled WGS sequence"/>
</dbReference>
<proteinExistence type="predicted"/>
<feature type="compositionally biased region" description="Low complexity" evidence="1">
    <location>
        <begin position="37"/>
        <end position="59"/>
    </location>
</feature>
<evidence type="ECO:0000313" key="3">
    <source>
        <dbReference type="EMBL" id="VVN71106.1"/>
    </source>
</evidence>
<feature type="signal peptide" evidence="2">
    <location>
        <begin position="1"/>
        <end position="24"/>
    </location>
</feature>
<dbReference type="OrthoDB" id="6433631at2"/>
<evidence type="ECO:0000313" key="4">
    <source>
        <dbReference type="Proteomes" id="UP000379480"/>
    </source>
</evidence>
<dbReference type="Gene3D" id="3.10.450.160">
    <property type="entry name" value="inner membrane protein cigr"/>
    <property type="match status" value="1"/>
</dbReference>
<dbReference type="NCBIfam" id="NF040487">
    <property type="entry name" value="T3SS_CigR_fam"/>
    <property type="match status" value="1"/>
</dbReference>
<gene>
    <name evidence="3" type="ORF">PS723_00410</name>
</gene>
<evidence type="ECO:0000256" key="1">
    <source>
        <dbReference type="SAM" id="MobiDB-lite"/>
    </source>
</evidence>
<dbReference type="RefSeq" id="WP_150802025.1">
    <property type="nucleotide sequence ID" value="NZ_CABVHY010000002.1"/>
</dbReference>
<name>A0A5E6ZXF3_PSEFL</name>
<accession>A0A5E6ZXF3</accession>
<evidence type="ECO:0000256" key="2">
    <source>
        <dbReference type="SAM" id="SignalP"/>
    </source>
</evidence>
<reference evidence="3 4" key="1">
    <citation type="submission" date="2019-09" db="EMBL/GenBank/DDBJ databases">
        <authorList>
            <person name="Chandra G."/>
            <person name="Truman W A."/>
        </authorList>
    </citation>
    <scope>NUCLEOTIDE SEQUENCE [LARGE SCALE GENOMIC DNA]</scope>
    <source>
        <strain evidence="3">PS723</strain>
    </source>
</reference>
<sequence precursor="true">MSNIRLLVATFTTAALLAGSPALLADPGNGKGNPHANQNQQGNSGNKGIPNGANAKQGQGKQGDSGWDRGPSIDVGGIRVILGDNRQYWGSAQPLPPGIQKNLARGKPLPPGIAKKLDGRLIGRLPHYDGYEWLQAGTDVILAAVATGIIYEVLHDVLH</sequence>
<dbReference type="EMBL" id="CABVHY010000002">
    <property type="protein sequence ID" value="VVN71106.1"/>
    <property type="molecule type" value="Genomic_DNA"/>
</dbReference>
<evidence type="ECO:0008006" key="5">
    <source>
        <dbReference type="Google" id="ProtNLM"/>
    </source>
</evidence>
<feature type="chain" id="PRO_5022706993" description="Integral membrane protein" evidence="2">
    <location>
        <begin position="25"/>
        <end position="159"/>
    </location>
</feature>
<dbReference type="AlphaFoldDB" id="A0A5E6ZXF3"/>
<keyword evidence="2" id="KW-0732">Signal</keyword>
<feature type="region of interest" description="Disordered" evidence="1">
    <location>
        <begin position="26"/>
        <end position="71"/>
    </location>
</feature>